<reference evidence="6" key="1">
    <citation type="submission" date="2024-07" db="EMBL/GenBank/DDBJ databases">
        <title>Two chromosome-level genome assemblies of Korean endemic species Abeliophyllum distichum and Forsythia ovata (Oleaceae).</title>
        <authorList>
            <person name="Jang H."/>
        </authorList>
    </citation>
    <scope>NUCLEOTIDE SEQUENCE [LARGE SCALE GENOMIC DNA]</scope>
</reference>
<dbReference type="Pfam" id="PF00006">
    <property type="entry name" value="ATP-synt_ab"/>
    <property type="match status" value="1"/>
</dbReference>
<proteinExistence type="inferred from homology"/>
<dbReference type="CDD" id="cd23375">
    <property type="entry name" value="beta-trefoil_STI_VvMLP-like"/>
    <property type="match status" value="1"/>
</dbReference>
<dbReference type="GO" id="GO:0030414">
    <property type="term" value="F:peptidase inhibitor activity"/>
    <property type="evidence" value="ECO:0007669"/>
    <property type="project" value="UniProtKB-KW"/>
</dbReference>
<dbReference type="Gene3D" id="2.80.10.50">
    <property type="match status" value="1"/>
</dbReference>
<feature type="domain" description="ATPase F1/V1/A1 complex alpha/beta subunit nucleotide-binding" evidence="4">
    <location>
        <begin position="7"/>
        <end position="56"/>
    </location>
</feature>
<dbReference type="Pfam" id="PF00197">
    <property type="entry name" value="Kunitz_legume"/>
    <property type="match status" value="1"/>
</dbReference>
<dbReference type="PANTHER" id="PTHR33107:SF5">
    <property type="entry name" value="KUNITZ TRYPSIN INHIBITOR 5"/>
    <property type="match status" value="1"/>
</dbReference>
<dbReference type="PRINTS" id="PR00291">
    <property type="entry name" value="KUNITZINHBTR"/>
</dbReference>
<dbReference type="EMBL" id="JBFOLJ010000009">
    <property type="protein sequence ID" value="KAL2507235.1"/>
    <property type="molecule type" value="Genomic_DNA"/>
</dbReference>
<evidence type="ECO:0000313" key="5">
    <source>
        <dbReference type="EMBL" id="KAL2507235.1"/>
    </source>
</evidence>
<organism evidence="5 6">
    <name type="scientific">Forsythia ovata</name>
    <dbReference type="NCBI Taxonomy" id="205694"/>
    <lineage>
        <taxon>Eukaryota</taxon>
        <taxon>Viridiplantae</taxon>
        <taxon>Streptophyta</taxon>
        <taxon>Embryophyta</taxon>
        <taxon>Tracheophyta</taxon>
        <taxon>Spermatophyta</taxon>
        <taxon>Magnoliopsida</taxon>
        <taxon>eudicotyledons</taxon>
        <taxon>Gunneridae</taxon>
        <taxon>Pentapetalae</taxon>
        <taxon>asterids</taxon>
        <taxon>lamiids</taxon>
        <taxon>Lamiales</taxon>
        <taxon>Oleaceae</taxon>
        <taxon>Forsythieae</taxon>
        <taxon>Forsythia</taxon>
    </lineage>
</organism>
<dbReference type="InterPro" id="IPR002160">
    <property type="entry name" value="Prot_inh_Kunz-lg"/>
</dbReference>
<dbReference type="InterPro" id="IPR027417">
    <property type="entry name" value="P-loop_NTPase"/>
</dbReference>
<evidence type="ECO:0000256" key="2">
    <source>
        <dbReference type="ARBA" id="ARBA00008936"/>
    </source>
</evidence>
<comment type="similarity">
    <text evidence="1">Belongs to the protease inhibitor I3 (leguminous Kunitz-type inhibitor) family.</text>
</comment>
<sequence>MLTTKGQGFPRDVFYLHSRLLERAAKPSDQTSAGSLTALPVIETQVGDVSANVCAPVPDIDDPTKHARIPGSDVAEPPPDPVRDTFGKLVRKKFSYHILPLSYLSGGGFDLINTNYTTCPLDIVQSSYDTLGIPVEFFPVNLKKGVIRVFTDLNIMFTNKYTVCPESSVWKLDHYYPNDPLNPDYRDYFITTGGVVGNPGPETLANWFKIQKFEDGYKLLHCPSVCINYCDVMCKDIGIYAQNGYTRLALTNVPFKVVFKRA</sequence>
<evidence type="ECO:0000256" key="3">
    <source>
        <dbReference type="SAM" id="MobiDB-lite"/>
    </source>
</evidence>
<name>A0ABD1T3G6_9LAMI</name>
<dbReference type="InterPro" id="IPR000194">
    <property type="entry name" value="ATPase_F1/V1/A1_a/bsu_nucl-bd"/>
</dbReference>
<comment type="caution">
    <text evidence="5">The sequence shown here is derived from an EMBL/GenBank/DDBJ whole genome shotgun (WGS) entry which is preliminary data.</text>
</comment>
<keyword evidence="6" id="KW-1185">Reference proteome</keyword>
<gene>
    <name evidence="5" type="ORF">Fot_30882</name>
</gene>
<protein>
    <submittedName>
        <fullName evidence="5">Kunitz family trypsin and protease inhibitor protein</fullName>
    </submittedName>
</protein>
<feature type="region of interest" description="Disordered" evidence="3">
    <location>
        <begin position="62"/>
        <end position="82"/>
    </location>
</feature>
<evidence type="ECO:0000313" key="6">
    <source>
        <dbReference type="Proteomes" id="UP001604277"/>
    </source>
</evidence>
<comment type="similarity">
    <text evidence="2">Belongs to the ATPase alpha/beta chains family.</text>
</comment>
<evidence type="ECO:0000256" key="1">
    <source>
        <dbReference type="ARBA" id="ARBA00005440"/>
    </source>
</evidence>
<evidence type="ECO:0000259" key="4">
    <source>
        <dbReference type="Pfam" id="PF00006"/>
    </source>
</evidence>
<dbReference type="Gene3D" id="3.40.50.12240">
    <property type="match status" value="1"/>
</dbReference>
<dbReference type="SUPFAM" id="SSF52540">
    <property type="entry name" value="P-loop containing nucleoside triphosphate hydrolases"/>
    <property type="match status" value="1"/>
</dbReference>
<dbReference type="PANTHER" id="PTHR33107">
    <property type="entry name" value="KUNITZ TRYPSIN INHIBITOR 2"/>
    <property type="match status" value="1"/>
</dbReference>
<accession>A0ABD1T3G6</accession>
<keyword evidence="5" id="KW-0646">Protease inhibitor</keyword>
<dbReference type="AlphaFoldDB" id="A0ABD1T3G6"/>
<dbReference type="Proteomes" id="UP001604277">
    <property type="component" value="Unassembled WGS sequence"/>
</dbReference>
<dbReference type="InterPro" id="IPR011065">
    <property type="entry name" value="Kunitz_inhibitor_STI-like_sf"/>
</dbReference>
<dbReference type="SMART" id="SM00452">
    <property type="entry name" value="STI"/>
    <property type="match status" value="1"/>
</dbReference>
<dbReference type="SUPFAM" id="SSF50386">
    <property type="entry name" value="STI-like"/>
    <property type="match status" value="1"/>
</dbReference>